<dbReference type="InterPro" id="IPR029063">
    <property type="entry name" value="SAM-dependent_MTases_sf"/>
</dbReference>
<dbReference type="PANTHER" id="PTHR46401">
    <property type="entry name" value="GLYCOSYLTRANSFERASE WBBK-RELATED"/>
    <property type="match status" value="1"/>
</dbReference>
<dbReference type="Gene3D" id="3.40.50.150">
    <property type="entry name" value="Vaccinia Virus protein VP39"/>
    <property type="match status" value="1"/>
</dbReference>
<organism evidence="2 3">
    <name type="scientific">Solidesulfovibrio fructosivorans JJ]</name>
    <dbReference type="NCBI Taxonomy" id="596151"/>
    <lineage>
        <taxon>Bacteria</taxon>
        <taxon>Pseudomonadati</taxon>
        <taxon>Thermodesulfobacteriota</taxon>
        <taxon>Desulfovibrionia</taxon>
        <taxon>Desulfovibrionales</taxon>
        <taxon>Desulfovibrionaceae</taxon>
        <taxon>Solidesulfovibrio</taxon>
    </lineage>
</organism>
<gene>
    <name evidence="2" type="ORF">DesfrDRAFT_2433</name>
</gene>
<dbReference type="STRING" id="596151.DesfrDRAFT_2433"/>
<accession>E1JXT4</accession>
<feature type="domain" description="Glycosyl transferase family 1" evidence="1">
    <location>
        <begin position="187"/>
        <end position="326"/>
    </location>
</feature>
<reference evidence="2 3" key="1">
    <citation type="submission" date="2010-08" db="EMBL/GenBank/DDBJ databases">
        <title>The draft genome of Desulfovibrio fructosovorans JJ.</title>
        <authorList>
            <consortium name="US DOE Joint Genome Institute (JGI-PGF)"/>
            <person name="Lucas S."/>
            <person name="Copeland A."/>
            <person name="Lapidus A."/>
            <person name="Cheng J.-F."/>
            <person name="Bruce D."/>
            <person name="Goodwin L."/>
            <person name="Pitluck S."/>
            <person name="Land M.L."/>
            <person name="Hauser L."/>
            <person name="Chang Y.-J."/>
            <person name="Jeffries C."/>
            <person name="Wall J.D."/>
            <person name="Stahl D.A."/>
            <person name="Arkin A.P."/>
            <person name="Dehal P."/>
            <person name="Stolyar S.M."/>
            <person name="Hazen T.C."/>
            <person name="Woyke T.J."/>
        </authorList>
    </citation>
    <scope>NUCLEOTIDE SEQUENCE [LARGE SCALE GENOMIC DNA]</scope>
    <source>
        <strain evidence="2 3">JJ</strain>
    </source>
</reference>
<dbReference type="SUPFAM" id="SSF53335">
    <property type="entry name" value="S-adenosyl-L-methionine-dependent methyltransferases"/>
    <property type="match status" value="1"/>
</dbReference>
<dbReference type="InterPro" id="IPR001296">
    <property type="entry name" value="Glyco_trans_1"/>
</dbReference>
<comment type="caution">
    <text evidence="2">The sequence shown here is derived from an EMBL/GenBank/DDBJ whole genome shotgun (WGS) entry which is preliminary data.</text>
</comment>
<dbReference type="GO" id="GO:0016757">
    <property type="term" value="F:glycosyltransferase activity"/>
    <property type="evidence" value="ECO:0007669"/>
    <property type="project" value="InterPro"/>
</dbReference>
<evidence type="ECO:0000313" key="2">
    <source>
        <dbReference type="EMBL" id="EFL50857.1"/>
    </source>
</evidence>
<dbReference type="eggNOG" id="COG4122">
    <property type="taxonomic scope" value="Bacteria"/>
</dbReference>
<dbReference type="AlphaFoldDB" id="E1JXT4"/>
<sequence>MQTPKDTLGIIIQWGNEGWTGGPNYLKNLALAVKALPPSKKLRLVYFVLPHQISALDQYQAILPLADDIRLYAPGVRLDDIDVLYPFPIEDDAATPGAKAYWIPDFQHCYLPEMFSRSEIVQRNNTFARLAQGRDMVVLSSQAAQDDFYRFFPVTCPTHVLRFATSPEPGWLEGDPEAVTARFGIESPYLMCCNQFWAHKDHRTLFEALALLRERGIIWRLVCTGSKDDYRNPDYFPSLVRLLEEKGLADQVKILGLIDRADQVQLLRGAAAVVQPSRFEGWSTVIEDCRLLGKTVIYSDIPVHLEQAIPGGLPFHTGDPQHLAAVLQGAPEFTATAGTATEQQALAATDDRRLRFGLEIVRLVANTLEQAHHTPPATADVTPGNCFQIKGKSLYAPPLAGASTLAAYLFTPEAYAGTLGVLKLLDQDEQILFWRGFLSRGLKRFGANWRYADIRTACHVLAGVLAIETCLEIGTDRGDILAMVVACRPGVRLTVLDVGGPEKTAARRESTQALLTRLGHTGNYALAEANSPKDVAAYFSSNRSQSFDMAIIDGDTAPQHATTHLIEALRHIRIGGVLIFGDVVSPDRPDRLQIWRKAVTSRPDMTGFEFTELGHGVALAVRMR</sequence>
<dbReference type="RefSeq" id="WP_005994229.1">
    <property type="nucleotide sequence ID" value="NZ_AECZ01000015.1"/>
</dbReference>
<name>E1JXT4_SOLFR</name>
<dbReference type="Proteomes" id="UP000006250">
    <property type="component" value="Unassembled WGS sequence"/>
</dbReference>
<dbReference type="OrthoDB" id="9801609at2"/>
<proteinExistence type="predicted"/>
<dbReference type="SUPFAM" id="SSF53756">
    <property type="entry name" value="UDP-Glycosyltransferase/glycogen phosphorylase"/>
    <property type="match status" value="1"/>
</dbReference>
<dbReference type="Pfam" id="PF13578">
    <property type="entry name" value="Methyltransf_24"/>
    <property type="match status" value="1"/>
</dbReference>
<protein>
    <submittedName>
        <fullName evidence="2">Glycosyl transferase group 1</fullName>
    </submittedName>
</protein>
<evidence type="ECO:0000313" key="3">
    <source>
        <dbReference type="Proteomes" id="UP000006250"/>
    </source>
</evidence>
<dbReference type="EMBL" id="AECZ01000015">
    <property type="protein sequence ID" value="EFL50857.1"/>
    <property type="molecule type" value="Genomic_DNA"/>
</dbReference>
<keyword evidence="2" id="KW-0808">Transferase</keyword>
<dbReference type="eggNOG" id="COG0438">
    <property type="taxonomic scope" value="Bacteria"/>
</dbReference>
<evidence type="ECO:0000259" key="1">
    <source>
        <dbReference type="Pfam" id="PF00534"/>
    </source>
</evidence>
<dbReference type="Gene3D" id="3.40.50.2000">
    <property type="entry name" value="Glycogen Phosphorylase B"/>
    <property type="match status" value="1"/>
</dbReference>
<keyword evidence="3" id="KW-1185">Reference proteome</keyword>
<dbReference type="PANTHER" id="PTHR46401:SF8">
    <property type="entry name" value="BLL6006 PROTEIN"/>
    <property type="match status" value="1"/>
</dbReference>
<dbReference type="Pfam" id="PF00534">
    <property type="entry name" value="Glycos_transf_1"/>
    <property type="match status" value="1"/>
</dbReference>
<dbReference type="CDD" id="cd03809">
    <property type="entry name" value="GT4_MtfB-like"/>
    <property type="match status" value="1"/>
</dbReference>